<organism evidence="1 2">
    <name type="scientific">Tribonema minus</name>
    <dbReference type="NCBI Taxonomy" id="303371"/>
    <lineage>
        <taxon>Eukaryota</taxon>
        <taxon>Sar</taxon>
        <taxon>Stramenopiles</taxon>
        <taxon>Ochrophyta</taxon>
        <taxon>PX clade</taxon>
        <taxon>Xanthophyceae</taxon>
        <taxon>Tribonematales</taxon>
        <taxon>Tribonemataceae</taxon>
        <taxon>Tribonema</taxon>
    </lineage>
</organism>
<comment type="caution">
    <text evidence="1">The sequence shown here is derived from an EMBL/GenBank/DDBJ whole genome shotgun (WGS) entry which is preliminary data.</text>
</comment>
<keyword evidence="2" id="KW-1185">Reference proteome</keyword>
<accession>A0A835Z1K5</accession>
<dbReference type="Proteomes" id="UP000664859">
    <property type="component" value="Unassembled WGS sequence"/>
</dbReference>
<dbReference type="AlphaFoldDB" id="A0A835Z1K5"/>
<gene>
    <name evidence="1" type="ORF">JKP88DRAFT_194853</name>
</gene>
<dbReference type="EMBL" id="JAFCMP010000155">
    <property type="protein sequence ID" value="KAG5184723.1"/>
    <property type="molecule type" value="Genomic_DNA"/>
</dbReference>
<protein>
    <submittedName>
        <fullName evidence="1">Uncharacterized protein</fullName>
    </submittedName>
</protein>
<evidence type="ECO:0000313" key="2">
    <source>
        <dbReference type="Proteomes" id="UP000664859"/>
    </source>
</evidence>
<evidence type="ECO:0000313" key="1">
    <source>
        <dbReference type="EMBL" id="KAG5184723.1"/>
    </source>
</evidence>
<reference evidence="1" key="1">
    <citation type="submission" date="2021-02" db="EMBL/GenBank/DDBJ databases">
        <title>First Annotated Genome of the Yellow-green Alga Tribonema minus.</title>
        <authorList>
            <person name="Mahan K.M."/>
        </authorList>
    </citation>
    <scope>NUCLEOTIDE SEQUENCE</scope>
    <source>
        <strain evidence="1">UTEX B ZZ1240</strain>
    </source>
</reference>
<name>A0A835Z1K5_9STRA</name>
<sequence>MGTWWRRWGRGPSPSEGRWMATFAKRCECWRVRASRGRRSGAWRARSRGASWYLRWGRSSRRRASSSCASRCSGRRRSAASSCSARSTRRCARTASRGRRG</sequence>
<proteinExistence type="predicted"/>